<dbReference type="EMBL" id="JACIFO010000004">
    <property type="protein sequence ID" value="MBB4118865.1"/>
    <property type="molecule type" value="Genomic_DNA"/>
</dbReference>
<keyword evidence="4 12" id="KW-0028">Amino-acid biosynthesis</keyword>
<dbReference type="Gene3D" id="3.40.50.10860">
    <property type="entry name" value="Leucine Dehydrogenase, chain A, domain 1"/>
    <property type="match status" value="1"/>
</dbReference>
<name>A0A840EP40_9FLAO</name>
<organism evidence="15 16">
    <name type="scientific">Mesonia hippocampi</name>
    <dbReference type="NCBI Taxonomy" id="1628250"/>
    <lineage>
        <taxon>Bacteria</taxon>
        <taxon>Pseudomonadati</taxon>
        <taxon>Bacteroidota</taxon>
        <taxon>Flavobacteriia</taxon>
        <taxon>Flavobacteriales</taxon>
        <taxon>Flavobacteriaceae</taxon>
        <taxon>Mesonia</taxon>
    </lineage>
</organism>
<evidence type="ECO:0000259" key="13">
    <source>
        <dbReference type="Pfam" id="PF00763"/>
    </source>
</evidence>
<evidence type="ECO:0000313" key="15">
    <source>
        <dbReference type="EMBL" id="MBB4118865.1"/>
    </source>
</evidence>
<dbReference type="FunFam" id="3.40.50.10860:FF:000005">
    <property type="entry name" value="C-1-tetrahydrofolate synthase, cytoplasmic, putative"/>
    <property type="match status" value="1"/>
</dbReference>
<feature type="domain" description="Tetrahydrofolate dehydrogenase/cyclohydrolase NAD(P)-binding" evidence="14">
    <location>
        <begin position="138"/>
        <end position="290"/>
    </location>
</feature>
<evidence type="ECO:0000256" key="9">
    <source>
        <dbReference type="ARBA" id="ARBA00023102"/>
    </source>
</evidence>
<keyword evidence="9 12" id="KW-0368">Histidine biosynthesis</keyword>
<proteinExistence type="inferred from homology"/>
<dbReference type="AlphaFoldDB" id="A0A840EP40"/>
<evidence type="ECO:0000256" key="7">
    <source>
        <dbReference type="ARBA" id="ARBA00022857"/>
    </source>
</evidence>
<reference evidence="15 16" key="1">
    <citation type="submission" date="2020-08" db="EMBL/GenBank/DDBJ databases">
        <title>Genomic Encyclopedia of Type Strains, Phase IV (KMG-IV): sequencing the most valuable type-strain genomes for metagenomic binning, comparative biology and taxonomic classification.</title>
        <authorList>
            <person name="Goeker M."/>
        </authorList>
    </citation>
    <scope>NUCLEOTIDE SEQUENCE [LARGE SCALE GENOMIC DNA]</scope>
    <source>
        <strain evidence="15 16">DSM 29568</strain>
    </source>
</reference>
<evidence type="ECO:0000313" key="16">
    <source>
        <dbReference type="Proteomes" id="UP000553034"/>
    </source>
</evidence>
<dbReference type="PRINTS" id="PR00085">
    <property type="entry name" value="THFDHDRGNASE"/>
</dbReference>
<evidence type="ECO:0000256" key="11">
    <source>
        <dbReference type="ARBA" id="ARBA00023268"/>
    </source>
</evidence>
<evidence type="ECO:0000256" key="10">
    <source>
        <dbReference type="ARBA" id="ARBA00023167"/>
    </source>
</evidence>
<evidence type="ECO:0000256" key="3">
    <source>
        <dbReference type="ARBA" id="ARBA00022563"/>
    </source>
</evidence>
<dbReference type="CDD" id="cd01080">
    <property type="entry name" value="NAD_bind_m-THF_DH_Cyclohyd"/>
    <property type="match status" value="1"/>
</dbReference>
<dbReference type="InterPro" id="IPR000672">
    <property type="entry name" value="THF_DH/CycHdrlase"/>
</dbReference>
<dbReference type="PANTHER" id="PTHR48099">
    <property type="entry name" value="C-1-TETRAHYDROFOLATE SYNTHASE, CYTOPLASMIC-RELATED"/>
    <property type="match status" value="1"/>
</dbReference>
<evidence type="ECO:0000256" key="1">
    <source>
        <dbReference type="ARBA" id="ARBA00004777"/>
    </source>
</evidence>
<dbReference type="PROSITE" id="PS00766">
    <property type="entry name" value="THF_DHG_CYH_1"/>
    <property type="match status" value="1"/>
</dbReference>
<dbReference type="EC" id="3.5.4.9" evidence="12"/>
<dbReference type="PROSITE" id="PS00767">
    <property type="entry name" value="THF_DHG_CYH_2"/>
    <property type="match status" value="1"/>
</dbReference>
<dbReference type="Proteomes" id="UP000553034">
    <property type="component" value="Unassembled WGS sequence"/>
</dbReference>
<dbReference type="InterPro" id="IPR020867">
    <property type="entry name" value="THF_DH/CycHdrlase_CS"/>
</dbReference>
<dbReference type="SUPFAM" id="SSF51735">
    <property type="entry name" value="NAD(P)-binding Rossmann-fold domains"/>
    <property type="match status" value="1"/>
</dbReference>
<dbReference type="GO" id="GO:0004477">
    <property type="term" value="F:methenyltetrahydrofolate cyclohydrolase activity"/>
    <property type="evidence" value="ECO:0007669"/>
    <property type="project" value="UniProtKB-UniRule"/>
</dbReference>
<dbReference type="PANTHER" id="PTHR48099:SF5">
    <property type="entry name" value="C-1-TETRAHYDROFOLATE SYNTHASE, CYTOPLASMIC"/>
    <property type="match status" value="1"/>
</dbReference>
<comment type="subunit">
    <text evidence="2 12">Homodimer.</text>
</comment>
<dbReference type="Gene3D" id="3.40.50.720">
    <property type="entry name" value="NAD(P)-binding Rossmann-like Domain"/>
    <property type="match status" value="1"/>
</dbReference>
<evidence type="ECO:0000256" key="4">
    <source>
        <dbReference type="ARBA" id="ARBA00022605"/>
    </source>
</evidence>
<dbReference type="SUPFAM" id="SSF53223">
    <property type="entry name" value="Aminoacid dehydrogenase-like, N-terminal domain"/>
    <property type="match status" value="1"/>
</dbReference>
<evidence type="ECO:0000256" key="2">
    <source>
        <dbReference type="ARBA" id="ARBA00011738"/>
    </source>
</evidence>
<dbReference type="FunFam" id="3.40.50.720:FF:000189">
    <property type="entry name" value="Bifunctional protein FolD"/>
    <property type="match status" value="1"/>
</dbReference>
<comment type="caution">
    <text evidence="15">The sequence shown here is derived from an EMBL/GenBank/DDBJ whole genome shotgun (WGS) entry which is preliminary data.</text>
</comment>
<evidence type="ECO:0000256" key="8">
    <source>
        <dbReference type="ARBA" id="ARBA00023002"/>
    </source>
</evidence>
<dbReference type="InterPro" id="IPR020630">
    <property type="entry name" value="THF_DH/CycHdrlase_cat_dom"/>
</dbReference>
<evidence type="ECO:0000259" key="14">
    <source>
        <dbReference type="Pfam" id="PF02882"/>
    </source>
</evidence>
<dbReference type="GO" id="GO:0035999">
    <property type="term" value="P:tetrahydrofolate interconversion"/>
    <property type="evidence" value="ECO:0007669"/>
    <property type="project" value="UniProtKB-UniRule"/>
</dbReference>
<dbReference type="UniPathway" id="UPA00193"/>
<comment type="caution">
    <text evidence="12">Lacks conserved residue(s) required for the propagation of feature annotation.</text>
</comment>
<dbReference type="GO" id="GO:0009086">
    <property type="term" value="P:methionine biosynthetic process"/>
    <property type="evidence" value="ECO:0007669"/>
    <property type="project" value="UniProtKB-KW"/>
</dbReference>
<evidence type="ECO:0000256" key="5">
    <source>
        <dbReference type="ARBA" id="ARBA00022755"/>
    </source>
</evidence>
<sequence length="295" mass="32179">MTILDGKKVSNDIKDEIALEVEKLKKQGGKIPHLAAIIVGSDGASLTYVNSKVKACKRVGFESTLVRMSGTTSEIELLDKIEELNQNDDIDGFIVQLPLPPQIDTQKILMAINPDKDVDGFHPENFGKMSLDMSSFIPATPFGILELLERYDIPTEGKHTVVIGRSHIVGRPMSILMGRQGFPGNSTVTLTHKYTKNINQITSQADIIIVAVGIPHFLKAEMIKDDAVIIDVGISRVPDDNAPKGYVIKGDADFNNVSQKASYITPVPGGVGPMTIAMLLKNTLLARERHQAKRA</sequence>
<comment type="pathway">
    <text evidence="1 12">One-carbon metabolism; tetrahydrofolate interconversion.</text>
</comment>
<dbReference type="Pfam" id="PF02882">
    <property type="entry name" value="THF_DHG_CYH_C"/>
    <property type="match status" value="1"/>
</dbReference>
<evidence type="ECO:0000256" key="12">
    <source>
        <dbReference type="HAMAP-Rule" id="MF_01576"/>
    </source>
</evidence>
<dbReference type="GO" id="GO:0000105">
    <property type="term" value="P:L-histidine biosynthetic process"/>
    <property type="evidence" value="ECO:0007669"/>
    <property type="project" value="UniProtKB-KW"/>
</dbReference>
<dbReference type="GO" id="GO:0004488">
    <property type="term" value="F:methylenetetrahydrofolate dehydrogenase (NADP+) activity"/>
    <property type="evidence" value="ECO:0007669"/>
    <property type="project" value="UniProtKB-UniRule"/>
</dbReference>
<feature type="binding site" evidence="12">
    <location>
        <begin position="164"/>
        <end position="166"/>
    </location>
    <ligand>
        <name>NADP(+)</name>
        <dbReference type="ChEBI" id="CHEBI:58349"/>
    </ligand>
</feature>
<dbReference type="GO" id="GO:0005829">
    <property type="term" value="C:cytosol"/>
    <property type="evidence" value="ECO:0007669"/>
    <property type="project" value="TreeGrafter"/>
</dbReference>
<dbReference type="InterPro" id="IPR036291">
    <property type="entry name" value="NAD(P)-bd_dom_sf"/>
</dbReference>
<keyword evidence="7 12" id="KW-0521">NADP</keyword>
<dbReference type="HAMAP" id="MF_01576">
    <property type="entry name" value="THF_DHG_CYH"/>
    <property type="match status" value="1"/>
</dbReference>
<keyword evidence="3 12" id="KW-0554">One-carbon metabolism</keyword>
<comment type="catalytic activity">
    <reaction evidence="12">
        <text>(6R)-5,10-methenyltetrahydrofolate + H2O = (6R)-10-formyltetrahydrofolate + H(+)</text>
        <dbReference type="Rhea" id="RHEA:23700"/>
        <dbReference type="ChEBI" id="CHEBI:15377"/>
        <dbReference type="ChEBI" id="CHEBI:15378"/>
        <dbReference type="ChEBI" id="CHEBI:57455"/>
        <dbReference type="ChEBI" id="CHEBI:195366"/>
        <dbReference type="EC" id="3.5.4.9"/>
    </reaction>
</comment>
<feature type="domain" description="Tetrahydrofolate dehydrogenase/cyclohydrolase catalytic" evidence="13">
    <location>
        <begin position="4"/>
        <end position="119"/>
    </location>
</feature>
<comment type="function">
    <text evidence="12">Catalyzes the oxidation of 5,10-methylenetetrahydrofolate to 5,10-methenyltetrahydrofolate and then the hydrolysis of 5,10-methenyltetrahydrofolate to 10-formyltetrahydrofolate.</text>
</comment>
<comment type="catalytic activity">
    <reaction evidence="12">
        <text>(6R)-5,10-methylene-5,6,7,8-tetrahydrofolate + NADP(+) = (6R)-5,10-methenyltetrahydrofolate + NADPH</text>
        <dbReference type="Rhea" id="RHEA:22812"/>
        <dbReference type="ChEBI" id="CHEBI:15636"/>
        <dbReference type="ChEBI" id="CHEBI:57455"/>
        <dbReference type="ChEBI" id="CHEBI:57783"/>
        <dbReference type="ChEBI" id="CHEBI:58349"/>
        <dbReference type="EC" id="1.5.1.5"/>
    </reaction>
</comment>
<keyword evidence="16" id="KW-1185">Reference proteome</keyword>
<dbReference type="InterPro" id="IPR046346">
    <property type="entry name" value="Aminoacid_DH-like_N_sf"/>
</dbReference>
<keyword evidence="5 12" id="KW-0658">Purine biosynthesis</keyword>
<gene>
    <name evidence="12" type="primary">folD</name>
    <name evidence="15" type="ORF">GGR32_001156</name>
</gene>
<dbReference type="InterPro" id="IPR020631">
    <property type="entry name" value="THF_DH/CycHdrlase_NAD-bd_dom"/>
</dbReference>
<comment type="similarity">
    <text evidence="12">Belongs to the tetrahydrofolate dehydrogenase/cyclohydrolase family.</text>
</comment>
<keyword evidence="6 12" id="KW-0378">Hydrolase</keyword>
<keyword evidence="10 12" id="KW-0486">Methionine biosynthesis</keyword>
<keyword evidence="8 12" id="KW-0560">Oxidoreductase</keyword>
<dbReference type="RefSeq" id="WP_183477225.1">
    <property type="nucleotide sequence ID" value="NZ_JACIFO010000004.1"/>
</dbReference>
<evidence type="ECO:0000256" key="6">
    <source>
        <dbReference type="ARBA" id="ARBA00022801"/>
    </source>
</evidence>
<feature type="binding site" evidence="12">
    <location>
        <position position="234"/>
    </location>
    <ligand>
        <name>NADP(+)</name>
        <dbReference type="ChEBI" id="CHEBI:58349"/>
    </ligand>
</feature>
<dbReference type="Pfam" id="PF00763">
    <property type="entry name" value="THF_DHG_CYH"/>
    <property type="match status" value="1"/>
</dbReference>
<dbReference type="EC" id="1.5.1.5" evidence="12"/>
<accession>A0A840EP40</accession>
<keyword evidence="11 12" id="KW-0511">Multifunctional enzyme</keyword>
<protein>
    <recommendedName>
        <fullName evidence="12">Bifunctional protein FolD</fullName>
    </recommendedName>
    <domain>
        <recommendedName>
            <fullName evidence="12">Methylenetetrahydrofolate dehydrogenase</fullName>
            <ecNumber evidence="12">1.5.1.5</ecNumber>
        </recommendedName>
    </domain>
    <domain>
        <recommendedName>
            <fullName evidence="12">Methenyltetrahydrofolate cyclohydrolase</fullName>
            <ecNumber evidence="12">3.5.4.9</ecNumber>
        </recommendedName>
    </domain>
</protein>
<dbReference type="GO" id="GO:0006164">
    <property type="term" value="P:purine nucleotide biosynthetic process"/>
    <property type="evidence" value="ECO:0007669"/>
    <property type="project" value="UniProtKB-KW"/>
</dbReference>